<accession>A0A0F4KSI1</accession>
<evidence type="ECO:0000259" key="3">
    <source>
        <dbReference type="Pfam" id="PF02525"/>
    </source>
</evidence>
<dbReference type="AlphaFoldDB" id="A0A0F4KSI1"/>
<dbReference type="PANTHER" id="PTHR10204">
    <property type="entry name" value="NAD P H OXIDOREDUCTASE-RELATED"/>
    <property type="match status" value="1"/>
</dbReference>
<dbReference type="Pfam" id="PF02525">
    <property type="entry name" value="Flavodoxin_2"/>
    <property type="match status" value="1"/>
</dbReference>
<dbReference type="GO" id="GO:0003955">
    <property type="term" value="F:NAD(P)H dehydrogenase (quinone) activity"/>
    <property type="evidence" value="ECO:0007669"/>
    <property type="project" value="TreeGrafter"/>
</dbReference>
<dbReference type="PATRIC" id="fig|1684.4.peg.1004"/>
<dbReference type="InterPro" id="IPR029039">
    <property type="entry name" value="Flavoprotein-like_sf"/>
</dbReference>
<dbReference type="InterPro" id="IPR051545">
    <property type="entry name" value="NAD(P)H_dehydrogenase_qn"/>
</dbReference>
<proteinExistence type="inferred from homology"/>
<name>A0A0F4KSI1_9BIFI</name>
<protein>
    <submittedName>
        <fullName evidence="4">NAD(P)H dehydrogenase (Quinone)</fullName>
    </submittedName>
</protein>
<comment type="caution">
    <text evidence="4">The sequence shown here is derived from an EMBL/GenBank/DDBJ whole genome shotgun (WGS) entry which is preliminary data.</text>
</comment>
<reference evidence="4 5" key="1">
    <citation type="submission" date="2014-12" db="EMBL/GenBank/DDBJ databases">
        <title>Comparative genomics of the lactic acid bacteria isolated from the honey bee gut.</title>
        <authorList>
            <person name="Ellegaard K.M."/>
            <person name="Tamarit D."/>
            <person name="Javelind E."/>
            <person name="Olofsson T."/>
            <person name="Andersson S.G."/>
            <person name="Vasquez A."/>
        </authorList>
    </citation>
    <scope>NUCLEOTIDE SEQUENCE [LARGE SCALE GENOMIC DNA]</scope>
    <source>
        <strain evidence="4 5">Bin2</strain>
    </source>
</reference>
<evidence type="ECO:0000256" key="2">
    <source>
        <dbReference type="ARBA" id="ARBA00023002"/>
    </source>
</evidence>
<dbReference type="Gene3D" id="3.40.50.360">
    <property type="match status" value="1"/>
</dbReference>
<dbReference type="EMBL" id="JWME01000011">
    <property type="protein sequence ID" value="KJY49627.1"/>
    <property type="molecule type" value="Genomic_DNA"/>
</dbReference>
<dbReference type="Proteomes" id="UP000033648">
    <property type="component" value="Unassembled WGS sequence"/>
</dbReference>
<gene>
    <name evidence="4" type="ORF">JF69_09330</name>
</gene>
<keyword evidence="2" id="KW-0560">Oxidoreductase</keyword>
<organism evidence="4 5">
    <name type="scientific">Bifidobacterium asteroides</name>
    <dbReference type="NCBI Taxonomy" id="1684"/>
    <lineage>
        <taxon>Bacteria</taxon>
        <taxon>Bacillati</taxon>
        <taxon>Actinomycetota</taxon>
        <taxon>Actinomycetes</taxon>
        <taxon>Bifidobacteriales</taxon>
        <taxon>Bifidobacteriaceae</taxon>
        <taxon>Bifidobacterium</taxon>
    </lineage>
</organism>
<dbReference type="OrthoDB" id="9798454at2"/>
<dbReference type="InterPro" id="IPR003680">
    <property type="entry name" value="Flavodoxin_fold"/>
</dbReference>
<comment type="similarity">
    <text evidence="1">Belongs to the NAD(P)H dehydrogenase (quinone) family.</text>
</comment>
<dbReference type="GO" id="GO:0005829">
    <property type="term" value="C:cytosol"/>
    <property type="evidence" value="ECO:0007669"/>
    <property type="project" value="TreeGrafter"/>
</dbReference>
<evidence type="ECO:0000256" key="1">
    <source>
        <dbReference type="ARBA" id="ARBA00006252"/>
    </source>
</evidence>
<evidence type="ECO:0000313" key="4">
    <source>
        <dbReference type="EMBL" id="KJY49627.1"/>
    </source>
</evidence>
<feature type="domain" description="Flavodoxin-like fold" evidence="3">
    <location>
        <begin position="1"/>
        <end position="187"/>
    </location>
</feature>
<dbReference type="PANTHER" id="PTHR10204:SF34">
    <property type="entry name" value="NAD(P)H DEHYDROGENASE [QUINONE] 1 ISOFORM 1"/>
    <property type="match status" value="1"/>
</dbReference>
<dbReference type="SUPFAM" id="SSF52218">
    <property type="entry name" value="Flavoproteins"/>
    <property type="match status" value="1"/>
</dbReference>
<sequence length="210" mass="22705">MKIVAVTANPEPKSLTDAAGNALLDGAAEGGARTELIDLCAEGFNPVFGMEDRTHYLGQGPMPEDAQAMQERIKDADVLALVFPVYWYSMPAIMKGFIDRVICRGFAYHADGTPGALAGRRVELVMLTGGDKEWYQSSGIGEALDNQLRRQTFLKYCQVAQVETIYVDNLDSGNDDQQAREAADRHLVALALKGRQLAAGNEPGAGQDAQ</sequence>
<evidence type="ECO:0000313" key="5">
    <source>
        <dbReference type="Proteomes" id="UP000033648"/>
    </source>
</evidence>